<evidence type="ECO:0000313" key="3">
    <source>
        <dbReference type="Proteomes" id="UP000635477"/>
    </source>
</evidence>
<comment type="caution">
    <text evidence="2">The sequence shown here is derived from an EMBL/GenBank/DDBJ whole genome shotgun (WGS) entry which is preliminary data.</text>
</comment>
<dbReference type="OrthoDB" id="201656at2759"/>
<dbReference type="Gene3D" id="3.40.50.720">
    <property type="entry name" value="NAD(P)-binding Rossmann-like Domain"/>
    <property type="match status" value="1"/>
</dbReference>
<evidence type="ECO:0000313" key="2">
    <source>
        <dbReference type="EMBL" id="KAF4983697.1"/>
    </source>
</evidence>
<dbReference type="EMBL" id="JABEYC010000052">
    <property type="protein sequence ID" value="KAF4983697.1"/>
    <property type="molecule type" value="Genomic_DNA"/>
</dbReference>
<gene>
    <name evidence="2" type="ORF">FZEAL_913</name>
</gene>
<proteinExistence type="predicted"/>
<dbReference type="InterPro" id="IPR013154">
    <property type="entry name" value="ADH-like_N"/>
</dbReference>
<dbReference type="PANTHER" id="PTHR11695">
    <property type="entry name" value="ALCOHOL DEHYDROGENASE RELATED"/>
    <property type="match status" value="1"/>
</dbReference>
<dbReference type="SUPFAM" id="SSF51735">
    <property type="entry name" value="NAD(P)-binding Rossmann-fold domains"/>
    <property type="match status" value="1"/>
</dbReference>
<dbReference type="Gene3D" id="3.90.180.10">
    <property type="entry name" value="Medium-chain alcohol dehydrogenases, catalytic domain"/>
    <property type="match status" value="1"/>
</dbReference>
<organism evidence="2 3">
    <name type="scientific">Fusarium zealandicum</name>
    <dbReference type="NCBI Taxonomy" id="1053134"/>
    <lineage>
        <taxon>Eukaryota</taxon>
        <taxon>Fungi</taxon>
        <taxon>Dikarya</taxon>
        <taxon>Ascomycota</taxon>
        <taxon>Pezizomycotina</taxon>
        <taxon>Sordariomycetes</taxon>
        <taxon>Hypocreomycetidae</taxon>
        <taxon>Hypocreales</taxon>
        <taxon>Nectriaceae</taxon>
        <taxon>Fusarium</taxon>
        <taxon>Fusarium staphyleae species complex</taxon>
    </lineage>
</organism>
<dbReference type="Proteomes" id="UP000635477">
    <property type="component" value="Unassembled WGS sequence"/>
</dbReference>
<dbReference type="InterPro" id="IPR011032">
    <property type="entry name" value="GroES-like_sf"/>
</dbReference>
<reference evidence="2" key="2">
    <citation type="submission" date="2020-05" db="EMBL/GenBank/DDBJ databases">
        <authorList>
            <person name="Kim H.-S."/>
            <person name="Proctor R.H."/>
            <person name="Brown D.W."/>
        </authorList>
    </citation>
    <scope>NUCLEOTIDE SEQUENCE</scope>
    <source>
        <strain evidence="2">NRRL 22465</strain>
    </source>
</reference>
<evidence type="ECO:0000259" key="1">
    <source>
        <dbReference type="SMART" id="SM00829"/>
    </source>
</evidence>
<sequence>METMRAWQCARPGPSDKAFVLHDDLARPSEKLQDGQILVRVARAALNPADYKMVELGIASRALTSFPKIPGMDLSGHVVDVAEGVTDVKTGDAVLARAIPLKRGGSLAEFVVIDREGYAALPADSDMDQAAGAPTAALTAYQTIAPYVKPGDKVFVNGGSGGVGLFDIQVAKALGCHVTVSCSSAKADLCRSLGADDIIDYKTGDVIAELAKRGQVFAVCVDNVGNSPPNLYASAHTFLQPGASFVFVGGQISAASLWSLSRSLVLPSFLGGGKHKFVTFMTNNKRADLEQIRDWMAEGKVRTVVDTVFDFGEADKAFVRLKESRGGKIIVRVQEK</sequence>
<dbReference type="Pfam" id="PF13602">
    <property type="entry name" value="ADH_zinc_N_2"/>
    <property type="match status" value="1"/>
</dbReference>
<dbReference type="InterPro" id="IPR020843">
    <property type="entry name" value="ER"/>
</dbReference>
<keyword evidence="3" id="KW-1185">Reference proteome</keyword>
<dbReference type="PANTHER" id="PTHR11695:SF294">
    <property type="entry name" value="RETICULON-4-INTERACTING PROTEIN 1, MITOCHONDRIAL"/>
    <property type="match status" value="1"/>
</dbReference>
<dbReference type="InterPro" id="IPR050700">
    <property type="entry name" value="YIM1/Zinc_Alcohol_DH_Fams"/>
</dbReference>
<dbReference type="AlphaFoldDB" id="A0A8H4UUE0"/>
<dbReference type="GO" id="GO:0005739">
    <property type="term" value="C:mitochondrion"/>
    <property type="evidence" value="ECO:0007669"/>
    <property type="project" value="TreeGrafter"/>
</dbReference>
<dbReference type="SMART" id="SM00829">
    <property type="entry name" value="PKS_ER"/>
    <property type="match status" value="1"/>
</dbReference>
<dbReference type="Pfam" id="PF08240">
    <property type="entry name" value="ADH_N"/>
    <property type="match status" value="1"/>
</dbReference>
<dbReference type="GO" id="GO:0016491">
    <property type="term" value="F:oxidoreductase activity"/>
    <property type="evidence" value="ECO:0007669"/>
    <property type="project" value="InterPro"/>
</dbReference>
<name>A0A8H4UUE0_9HYPO</name>
<accession>A0A8H4UUE0</accession>
<reference evidence="2" key="1">
    <citation type="journal article" date="2020" name="BMC Genomics">
        <title>Correction to: Identification and distribution of gene clusters required for synthesis of sphingolipid metabolism inhibitors in diverse species of the filamentous fungus Fusarium.</title>
        <authorList>
            <person name="Kim H.S."/>
            <person name="Lohmar J.M."/>
            <person name="Busman M."/>
            <person name="Brown D.W."/>
            <person name="Naumann T.A."/>
            <person name="Divon H.H."/>
            <person name="Lysoe E."/>
            <person name="Uhlig S."/>
            <person name="Proctor R.H."/>
        </authorList>
    </citation>
    <scope>NUCLEOTIDE SEQUENCE</scope>
    <source>
        <strain evidence="2">NRRL 22465</strain>
    </source>
</reference>
<feature type="domain" description="Enoyl reductase (ER)" evidence="1">
    <location>
        <begin position="15"/>
        <end position="331"/>
    </location>
</feature>
<protein>
    <recommendedName>
        <fullName evidence="1">Enoyl reductase (ER) domain-containing protein</fullName>
    </recommendedName>
</protein>
<dbReference type="SUPFAM" id="SSF50129">
    <property type="entry name" value="GroES-like"/>
    <property type="match status" value="1"/>
</dbReference>
<dbReference type="InterPro" id="IPR036291">
    <property type="entry name" value="NAD(P)-bd_dom_sf"/>
</dbReference>
<dbReference type="CDD" id="cd08267">
    <property type="entry name" value="MDR1"/>
    <property type="match status" value="1"/>
</dbReference>